<organism evidence="1 2">
    <name type="scientific">Goodea atripinnis</name>
    <dbReference type="NCBI Taxonomy" id="208336"/>
    <lineage>
        <taxon>Eukaryota</taxon>
        <taxon>Metazoa</taxon>
        <taxon>Chordata</taxon>
        <taxon>Craniata</taxon>
        <taxon>Vertebrata</taxon>
        <taxon>Euteleostomi</taxon>
        <taxon>Actinopterygii</taxon>
        <taxon>Neopterygii</taxon>
        <taxon>Teleostei</taxon>
        <taxon>Neoteleostei</taxon>
        <taxon>Acanthomorphata</taxon>
        <taxon>Ovalentaria</taxon>
        <taxon>Atherinomorphae</taxon>
        <taxon>Cyprinodontiformes</taxon>
        <taxon>Goodeidae</taxon>
        <taxon>Goodea</taxon>
    </lineage>
</organism>
<sequence length="96" mass="10443">ARRKPAHRKCLCAAQTEGRSGLWINGCTVSHPVCNTTDSTICELRTSAVGSRHNRRSARLVGTQLIGVHTAGCRAPTSICCFSRPHKHGSFREFPA</sequence>
<comment type="caution">
    <text evidence="1">The sequence shown here is derived from an EMBL/GenBank/DDBJ whole genome shotgun (WGS) entry which is preliminary data.</text>
</comment>
<evidence type="ECO:0000313" key="2">
    <source>
        <dbReference type="Proteomes" id="UP001476798"/>
    </source>
</evidence>
<feature type="non-terminal residue" evidence="1">
    <location>
        <position position="1"/>
    </location>
</feature>
<protein>
    <submittedName>
        <fullName evidence="1">Uncharacterized protein</fullName>
    </submittedName>
</protein>
<gene>
    <name evidence="1" type="ORF">GOODEAATRI_013882</name>
</gene>
<reference evidence="1 2" key="1">
    <citation type="submission" date="2021-06" db="EMBL/GenBank/DDBJ databases">
        <authorList>
            <person name="Palmer J.M."/>
        </authorList>
    </citation>
    <scope>NUCLEOTIDE SEQUENCE [LARGE SCALE GENOMIC DNA]</scope>
    <source>
        <strain evidence="1 2">GA_2019</strain>
        <tissue evidence="1">Muscle</tissue>
    </source>
</reference>
<keyword evidence="2" id="KW-1185">Reference proteome</keyword>
<name>A0ABV0PXU5_9TELE</name>
<proteinExistence type="predicted"/>
<accession>A0ABV0PXU5</accession>
<dbReference type="Proteomes" id="UP001476798">
    <property type="component" value="Unassembled WGS sequence"/>
</dbReference>
<evidence type="ECO:0000313" key="1">
    <source>
        <dbReference type="EMBL" id="MEQ2188335.1"/>
    </source>
</evidence>
<dbReference type="EMBL" id="JAHRIO010090913">
    <property type="protein sequence ID" value="MEQ2188335.1"/>
    <property type="molecule type" value="Genomic_DNA"/>
</dbReference>